<feature type="coiled-coil region" evidence="1">
    <location>
        <begin position="444"/>
        <end position="493"/>
    </location>
</feature>
<sequence length="579" mass="64964">MPFPFLPRGSLHGERFLQSTSPRPITATPECEEVVSLMDQKIQKKREDIGTDDNQGERKKIQDAKQTIEAKREEIKNACTMVTPPPPPTPPPQPGQPPQPPPPPPPPQIQCDQAVVSSASQEIFTQNRNIVEARIKIIKLTAEIDHLETQKAVLVLRCNSFVHAAEAAQKESERMGKTADEEAEEAGNLDQKLDDIVAKKPTEMNDEERVGLREIPTESGTLHLHSSRLKERKKKLEDQKARVEEIKEEFVKHIRESDDSQDAFVSSVVKKFQPGGSDTLFGTFTGLPQLVAKAQEQKQKAEGNFEEEAKKIIEKADNFGKEMPAASLKDYQEWVEKKKKGEEWSIKIPEKELVKAIRRTYLVLTVSVGLTESFSMVRVKALQLSPSGRFSESSLVLMHAEDENSGGVTGYVGKKIYSAGKAVYNYVFDSDEEGEGSEADKELSDALDKASDAAEKKYNELIEDLDKSAEHYAQKVKERRKEAREEASKEFDKVFDSLSETWAETKDYTKDQIDSARVSAKKTYYSALDYLDGAEEWVEEKAASTWKSAKRLAKRAYYAVFSSSDSTKSDSKTDEGKES</sequence>
<evidence type="ECO:0000256" key="2">
    <source>
        <dbReference type="SAM" id="MobiDB-lite"/>
    </source>
</evidence>
<evidence type="ECO:0000256" key="1">
    <source>
        <dbReference type="SAM" id="Coils"/>
    </source>
</evidence>
<feature type="coiled-coil region" evidence="1">
    <location>
        <begin position="130"/>
        <end position="185"/>
    </location>
</feature>
<dbReference type="AlphaFoldDB" id="A0A0G4FGT7"/>
<feature type="region of interest" description="Disordered" evidence="2">
    <location>
        <begin position="42"/>
        <end position="120"/>
    </location>
</feature>
<organism evidence="3">
    <name type="scientific">Chromera velia CCMP2878</name>
    <dbReference type="NCBI Taxonomy" id="1169474"/>
    <lineage>
        <taxon>Eukaryota</taxon>
        <taxon>Sar</taxon>
        <taxon>Alveolata</taxon>
        <taxon>Colpodellida</taxon>
        <taxon>Chromeraceae</taxon>
        <taxon>Chromera</taxon>
    </lineage>
</organism>
<feature type="coiled-coil region" evidence="1">
    <location>
        <begin position="226"/>
        <end position="256"/>
    </location>
</feature>
<dbReference type="EMBL" id="CDMZ01000361">
    <property type="protein sequence ID" value="CEM12663.1"/>
    <property type="molecule type" value="Genomic_DNA"/>
</dbReference>
<feature type="compositionally biased region" description="Basic and acidic residues" evidence="2">
    <location>
        <begin position="42"/>
        <end position="76"/>
    </location>
</feature>
<accession>A0A0G4FGT7</accession>
<feature type="region of interest" description="Disordered" evidence="2">
    <location>
        <begin position="1"/>
        <end position="29"/>
    </location>
</feature>
<gene>
    <name evidence="3" type="ORF">Cvel_16940</name>
</gene>
<reference evidence="3" key="1">
    <citation type="submission" date="2014-11" db="EMBL/GenBank/DDBJ databases">
        <authorList>
            <person name="Otto D Thomas"/>
            <person name="Naeem Raeece"/>
        </authorList>
    </citation>
    <scope>NUCLEOTIDE SEQUENCE</scope>
</reference>
<feature type="compositionally biased region" description="Pro residues" evidence="2">
    <location>
        <begin position="83"/>
        <end position="108"/>
    </location>
</feature>
<name>A0A0G4FGT7_9ALVE</name>
<keyword evidence="1" id="KW-0175">Coiled coil</keyword>
<evidence type="ECO:0000313" key="3">
    <source>
        <dbReference type="EMBL" id="CEM12663.1"/>
    </source>
</evidence>
<protein>
    <submittedName>
        <fullName evidence="3">Uncharacterized protein</fullName>
    </submittedName>
</protein>
<dbReference type="VEuPathDB" id="CryptoDB:Cvel_16940"/>
<proteinExistence type="predicted"/>